<organism evidence="1">
    <name type="scientific">uncultured Caudovirales phage</name>
    <dbReference type="NCBI Taxonomy" id="2100421"/>
    <lineage>
        <taxon>Viruses</taxon>
        <taxon>Duplodnaviria</taxon>
        <taxon>Heunggongvirae</taxon>
        <taxon>Uroviricota</taxon>
        <taxon>Caudoviricetes</taxon>
        <taxon>Peduoviridae</taxon>
        <taxon>Maltschvirus</taxon>
        <taxon>Maltschvirus maltsch</taxon>
    </lineage>
</organism>
<protein>
    <submittedName>
        <fullName evidence="1">Essential recombination function protein</fullName>
    </submittedName>
</protein>
<sequence>MKTSESLVKIAPALVKAQMGITYAIENAKNPHLKNTYADLSAVIDAVKVALNANGISFIQSPSPSDDGRLHLTTRLIHESGEWIENTATCPLPKQDPQGFGSALSYLRRYSLSAFCGLYSDDNDGNSAINRTDNNVVDVAGIVKTITDTKTLAQLQTAYKAAVAQCKGNVEATNAVVKAKDEMKSLFELNHP</sequence>
<dbReference type="EMBL" id="LR796154">
    <property type="protein sequence ID" value="CAB4121794.1"/>
    <property type="molecule type" value="Genomic_DNA"/>
</dbReference>
<reference evidence="1" key="1">
    <citation type="submission" date="2020-04" db="EMBL/GenBank/DDBJ databases">
        <authorList>
            <person name="Chiriac C."/>
            <person name="Salcher M."/>
            <person name="Ghai R."/>
            <person name="Kavagutti S V."/>
        </authorList>
    </citation>
    <scope>NUCLEOTIDE SEQUENCE</scope>
</reference>
<name>A0A6J5KI85_9CAUD</name>
<gene>
    <name evidence="1" type="ORF">UFOVP17_9</name>
</gene>
<dbReference type="Pfam" id="PF04404">
    <property type="entry name" value="ERF"/>
    <property type="match status" value="1"/>
</dbReference>
<evidence type="ECO:0000313" key="1">
    <source>
        <dbReference type="EMBL" id="CAB4121794.1"/>
    </source>
</evidence>
<accession>A0A6J5KI85</accession>
<dbReference type="InterPro" id="IPR007499">
    <property type="entry name" value="ERF_bacteria_virus"/>
</dbReference>
<proteinExistence type="predicted"/>